<protein>
    <submittedName>
        <fullName evidence="1">Uncharacterized protein</fullName>
    </submittedName>
</protein>
<evidence type="ECO:0000313" key="1">
    <source>
        <dbReference type="Ensembl" id="ENSCSAVP00000012947.1"/>
    </source>
</evidence>
<dbReference type="Proteomes" id="UP000007875">
    <property type="component" value="Unassembled WGS sequence"/>
</dbReference>
<dbReference type="Ensembl" id="ENSCSAVT00000013096.1">
    <property type="protein sequence ID" value="ENSCSAVP00000012947.1"/>
    <property type="gene ID" value="ENSCSAVG00000007598.1"/>
</dbReference>
<reference evidence="1" key="2">
    <citation type="submission" date="2025-08" db="UniProtKB">
        <authorList>
            <consortium name="Ensembl"/>
        </authorList>
    </citation>
    <scope>IDENTIFICATION</scope>
</reference>
<keyword evidence="2" id="KW-1185">Reference proteome</keyword>
<reference evidence="2" key="1">
    <citation type="submission" date="2003-08" db="EMBL/GenBank/DDBJ databases">
        <authorList>
            <person name="Birren B."/>
            <person name="Nusbaum C."/>
            <person name="Abebe A."/>
            <person name="Abouelleil A."/>
            <person name="Adekoya E."/>
            <person name="Ait-zahra M."/>
            <person name="Allen N."/>
            <person name="Allen T."/>
            <person name="An P."/>
            <person name="Anderson M."/>
            <person name="Anderson S."/>
            <person name="Arachchi H."/>
            <person name="Armbruster J."/>
            <person name="Bachantsang P."/>
            <person name="Baldwin J."/>
            <person name="Barry A."/>
            <person name="Bayul T."/>
            <person name="Blitshsteyn B."/>
            <person name="Bloom T."/>
            <person name="Blye J."/>
            <person name="Boguslavskiy L."/>
            <person name="Borowsky M."/>
            <person name="Boukhgalter B."/>
            <person name="Brunache A."/>
            <person name="Butler J."/>
            <person name="Calixte N."/>
            <person name="Calvo S."/>
            <person name="Camarata J."/>
            <person name="Campo K."/>
            <person name="Chang J."/>
            <person name="Cheshatsang Y."/>
            <person name="Citroen M."/>
            <person name="Collymore A."/>
            <person name="Considine T."/>
            <person name="Cook A."/>
            <person name="Cooke P."/>
            <person name="Corum B."/>
            <person name="Cuomo C."/>
            <person name="David R."/>
            <person name="Dawoe T."/>
            <person name="Degray S."/>
            <person name="Dodge S."/>
            <person name="Dooley K."/>
            <person name="Dorje P."/>
            <person name="Dorjee K."/>
            <person name="Dorris L."/>
            <person name="Duffey N."/>
            <person name="Dupes A."/>
            <person name="Elkins T."/>
            <person name="Engels R."/>
            <person name="Erickson J."/>
            <person name="Farina A."/>
            <person name="Faro S."/>
            <person name="Ferreira P."/>
            <person name="Fischer H."/>
            <person name="Fitzgerald M."/>
            <person name="Foley K."/>
            <person name="Gage D."/>
            <person name="Galagan J."/>
            <person name="Gearin G."/>
            <person name="Gnerre S."/>
            <person name="Gnirke A."/>
            <person name="Goyette A."/>
            <person name="Graham J."/>
            <person name="Grandbois E."/>
            <person name="Gyaltsen K."/>
            <person name="Hafez N."/>
            <person name="Hagopian D."/>
            <person name="Hagos B."/>
            <person name="Hall J."/>
            <person name="Hatcher B."/>
            <person name="Heller A."/>
            <person name="Higgins H."/>
            <person name="Honan T."/>
            <person name="Horn A."/>
            <person name="Houde N."/>
            <person name="Hughes L."/>
            <person name="Hulme W."/>
            <person name="Husby E."/>
            <person name="Iliev I."/>
            <person name="Jaffe D."/>
            <person name="Jones C."/>
            <person name="Kamal M."/>
            <person name="Kamat A."/>
            <person name="Kamvysselis M."/>
            <person name="Karlsson E."/>
            <person name="Kells C."/>
            <person name="Kieu A."/>
            <person name="Kisner P."/>
            <person name="Kodira C."/>
            <person name="Kulbokas E."/>
            <person name="Labutti K."/>
            <person name="Lama D."/>
            <person name="Landers T."/>
            <person name="Leger J."/>
            <person name="Levine S."/>
            <person name="Lewis D."/>
            <person name="Lewis T."/>
            <person name="Lindblad-toh K."/>
            <person name="Liu X."/>
            <person name="Lokyitsang T."/>
            <person name="Lokyitsang Y."/>
            <person name="Lucien O."/>
            <person name="Lui A."/>
            <person name="Ma L.J."/>
            <person name="Mabbitt R."/>
            <person name="Macdonald J."/>
            <person name="Maclean C."/>
            <person name="Major J."/>
            <person name="Manning J."/>
            <person name="Marabella R."/>
            <person name="Maru K."/>
            <person name="Matthews C."/>
            <person name="Mauceli E."/>
            <person name="Mccarthy M."/>
            <person name="Mcdonough S."/>
            <person name="Mcghee T."/>
            <person name="Meldrim J."/>
            <person name="Meneus L."/>
            <person name="Mesirov J."/>
            <person name="Mihalev A."/>
            <person name="Mihova T."/>
            <person name="Mikkelsen T."/>
            <person name="Mlenga V."/>
            <person name="Moru K."/>
            <person name="Mozes J."/>
            <person name="Mulrain L."/>
            <person name="Munson G."/>
            <person name="Naylor J."/>
            <person name="Newes C."/>
            <person name="Nguyen C."/>
            <person name="Nguyen N."/>
            <person name="Nguyen T."/>
            <person name="Nicol R."/>
            <person name="Nielsen C."/>
            <person name="Nizzari M."/>
            <person name="Norbu C."/>
            <person name="Norbu N."/>
            <person name="O'donnell P."/>
            <person name="Okoawo O."/>
            <person name="O'leary S."/>
            <person name="Omotosho B."/>
            <person name="O'neill K."/>
            <person name="Osman S."/>
            <person name="Parker S."/>
            <person name="Perrin D."/>
            <person name="Phunkhang P."/>
            <person name="Piqani B."/>
            <person name="Purcell S."/>
            <person name="Rachupka T."/>
            <person name="Ramasamy U."/>
            <person name="Rameau R."/>
            <person name="Ray V."/>
            <person name="Raymond C."/>
            <person name="Retta R."/>
            <person name="Richardson S."/>
            <person name="Rise C."/>
            <person name="Rodriguez J."/>
            <person name="Rogers J."/>
            <person name="Rogov P."/>
            <person name="Rutman M."/>
            <person name="Schupbach R."/>
            <person name="Seaman C."/>
            <person name="Settipalli S."/>
            <person name="Sharpe T."/>
            <person name="Sheridan J."/>
            <person name="Sherpa N."/>
            <person name="Shi J."/>
            <person name="Smirnov S."/>
            <person name="Smith C."/>
            <person name="Sougnez C."/>
            <person name="Spencer B."/>
            <person name="Stalker J."/>
            <person name="Stange-thomann N."/>
            <person name="Stavropoulos S."/>
            <person name="Stetson K."/>
            <person name="Stone C."/>
            <person name="Stone S."/>
            <person name="Stubbs M."/>
            <person name="Talamas J."/>
            <person name="Tchuinga P."/>
            <person name="Tenzing P."/>
            <person name="Tesfaye S."/>
            <person name="Theodore J."/>
            <person name="Thoulutsang Y."/>
            <person name="Topham K."/>
            <person name="Towey S."/>
            <person name="Tsamla T."/>
            <person name="Tsomo N."/>
            <person name="Vallee D."/>
            <person name="Vassiliev H."/>
            <person name="Venkataraman V."/>
            <person name="Vinson J."/>
            <person name="Vo A."/>
            <person name="Wade C."/>
            <person name="Wang S."/>
            <person name="Wangchuk T."/>
            <person name="Wangdi T."/>
            <person name="Whittaker C."/>
            <person name="Wilkinson J."/>
            <person name="Wu Y."/>
            <person name="Wyman D."/>
            <person name="Yadav S."/>
            <person name="Yang S."/>
            <person name="Yang X."/>
            <person name="Yeager S."/>
            <person name="Yee E."/>
            <person name="Young G."/>
            <person name="Zainoun J."/>
            <person name="Zembeck L."/>
            <person name="Zimmer A."/>
            <person name="Zody M."/>
            <person name="Lander E."/>
        </authorList>
    </citation>
    <scope>NUCLEOTIDE SEQUENCE [LARGE SCALE GENOMIC DNA]</scope>
</reference>
<proteinExistence type="predicted"/>
<dbReference type="InParanoid" id="H2Z5T5"/>
<evidence type="ECO:0000313" key="2">
    <source>
        <dbReference type="Proteomes" id="UP000007875"/>
    </source>
</evidence>
<dbReference type="AlphaFoldDB" id="H2Z5T5"/>
<sequence>MLYATGRDNRFFNLDRPDSDPAVEIIDPDTLVVPTLSSALVQSNS</sequence>
<name>H2Z5T5_CIOSA</name>
<reference evidence="1" key="3">
    <citation type="submission" date="2025-09" db="UniProtKB">
        <authorList>
            <consortium name="Ensembl"/>
        </authorList>
    </citation>
    <scope>IDENTIFICATION</scope>
</reference>
<organism evidence="1 2">
    <name type="scientific">Ciona savignyi</name>
    <name type="common">Pacific transparent sea squirt</name>
    <dbReference type="NCBI Taxonomy" id="51511"/>
    <lineage>
        <taxon>Eukaryota</taxon>
        <taxon>Metazoa</taxon>
        <taxon>Chordata</taxon>
        <taxon>Tunicata</taxon>
        <taxon>Ascidiacea</taxon>
        <taxon>Phlebobranchia</taxon>
        <taxon>Cionidae</taxon>
        <taxon>Ciona</taxon>
    </lineage>
</organism>
<accession>H2Z5T5</accession>
<dbReference type="HOGENOM" id="CLU_3210010_0_0_1"/>